<name>A0A918EHE0_9PSEU</name>
<evidence type="ECO:0000259" key="2">
    <source>
        <dbReference type="Pfam" id="PF13581"/>
    </source>
</evidence>
<dbReference type="PANTHER" id="PTHR35526">
    <property type="entry name" value="ANTI-SIGMA-F FACTOR RSBW-RELATED"/>
    <property type="match status" value="1"/>
</dbReference>
<dbReference type="Gene3D" id="3.30.565.10">
    <property type="entry name" value="Histidine kinase-like ATPase, C-terminal domain"/>
    <property type="match status" value="1"/>
</dbReference>
<evidence type="ECO:0000313" key="4">
    <source>
        <dbReference type="EMBL" id="GGP78525.1"/>
    </source>
</evidence>
<dbReference type="InterPro" id="IPR036890">
    <property type="entry name" value="HATPase_C_sf"/>
</dbReference>
<keyword evidence="1" id="KW-0418">Kinase</keyword>
<dbReference type="SUPFAM" id="SSF55874">
    <property type="entry name" value="ATPase domain of HSP90 chaperone/DNA topoisomerase II/histidine kinase"/>
    <property type="match status" value="1"/>
</dbReference>
<feature type="domain" description="MEDS" evidence="3">
    <location>
        <begin position="13"/>
        <end position="157"/>
    </location>
</feature>
<dbReference type="RefSeq" id="WP_189226730.1">
    <property type="nucleotide sequence ID" value="NZ_BMRG01000018.1"/>
</dbReference>
<proteinExistence type="predicted"/>
<organism evidence="4 5">
    <name type="scientific">Saccharothrix coeruleofusca</name>
    <dbReference type="NCBI Taxonomy" id="33919"/>
    <lineage>
        <taxon>Bacteria</taxon>
        <taxon>Bacillati</taxon>
        <taxon>Actinomycetota</taxon>
        <taxon>Actinomycetes</taxon>
        <taxon>Pseudonocardiales</taxon>
        <taxon>Pseudonocardiaceae</taxon>
        <taxon>Saccharothrix</taxon>
    </lineage>
</organism>
<evidence type="ECO:0000256" key="1">
    <source>
        <dbReference type="ARBA" id="ARBA00022527"/>
    </source>
</evidence>
<dbReference type="InterPro" id="IPR025847">
    <property type="entry name" value="MEDS_domain"/>
</dbReference>
<dbReference type="GO" id="GO:0004674">
    <property type="term" value="F:protein serine/threonine kinase activity"/>
    <property type="evidence" value="ECO:0007669"/>
    <property type="project" value="UniProtKB-KW"/>
</dbReference>
<dbReference type="AlphaFoldDB" id="A0A918EHE0"/>
<dbReference type="CDD" id="cd16936">
    <property type="entry name" value="HATPase_RsbW-like"/>
    <property type="match status" value="1"/>
</dbReference>
<keyword evidence="1" id="KW-0723">Serine/threonine-protein kinase</keyword>
<evidence type="ECO:0000313" key="5">
    <source>
        <dbReference type="Proteomes" id="UP000639606"/>
    </source>
</evidence>
<dbReference type="Pfam" id="PF14417">
    <property type="entry name" value="MEDS"/>
    <property type="match status" value="1"/>
</dbReference>
<gene>
    <name evidence="4" type="ORF">GCM10010185_60400</name>
</gene>
<accession>A0A918EHE0</accession>
<sequence>MTTAPAPHTGPFTHPALFYRGEDDYLGSVVPFITEGLARDEPVAVAVPAPRLAALRAALGPAAERVRWLDMTRVGRNPGRIIPGVLRAFADPHRGRRVRLVGEPIWPLRSAAEYPACAQHEALINYSFAGRDVAILCPYDVRGLSGQALRDSEMTHPVLIDGGVERASDHYAPEHVVRAYNRPLPPPPAHATPVDLSSPRPAARLRALATEHARELGFPPDRVDEVRLVVTELAANSVLHGGGTGTAWLWADRTHLFCQASDRGHITDPLAGRRPAAPEQPRGRGLLLVNHLADLVRTHTTPEGTTTRVRFAHR</sequence>
<dbReference type="Proteomes" id="UP000639606">
    <property type="component" value="Unassembled WGS sequence"/>
</dbReference>
<dbReference type="NCBIfam" id="NF041045">
    <property type="entry name" value="RsbA_anti_sig"/>
    <property type="match status" value="1"/>
</dbReference>
<dbReference type="Pfam" id="PF13581">
    <property type="entry name" value="HATPase_c_2"/>
    <property type="match status" value="1"/>
</dbReference>
<dbReference type="InterPro" id="IPR003594">
    <property type="entry name" value="HATPase_dom"/>
</dbReference>
<keyword evidence="1" id="KW-0808">Transferase</keyword>
<dbReference type="InterPro" id="IPR050267">
    <property type="entry name" value="Anti-sigma-factor_SerPK"/>
</dbReference>
<evidence type="ECO:0000259" key="3">
    <source>
        <dbReference type="Pfam" id="PF14417"/>
    </source>
</evidence>
<protein>
    <submittedName>
        <fullName evidence="4">Anti-sigma regulatory factor</fullName>
    </submittedName>
</protein>
<comment type="caution">
    <text evidence="4">The sequence shown here is derived from an EMBL/GenBank/DDBJ whole genome shotgun (WGS) entry which is preliminary data.</text>
</comment>
<dbReference type="EMBL" id="BMRG01000018">
    <property type="protein sequence ID" value="GGP78525.1"/>
    <property type="molecule type" value="Genomic_DNA"/>
</dbReference>
<reference evidence="4" key="1">
    <citation type="journal article" date="2014" name="Int. J. Syst. Evol. Microbiol.">
        <title>Complete genome sequence of Corynebacterium casei LMG S-19264T (=DSM 44701T), isolated from a smear-ripened cheese.</title>
        <authorList>
            <consortium name="US DOE Joint Genome Institute (JGI-PGF)"/>
            <person name="Walter F."/>
            <person name="Albersmeier A."/>
            <person name="Kalinowski J."/>
            <person name="Ruckert C."/>
        </authorList>
    </citation>
    <scope>NUCLEOTIDE SEQUENCE</scope>
    <source>
        <strain evidence="4">JCM 3313</strain>
    </source>
</reference>
<reference evidence="4" key="2">
    <citation type="submission" date="2020-09" db="EMBL/GenBank/DDBJ databases">
        <authorList>
            <person name="Sun Q."/>
            <person name="Ohkuma M."/>
        </authorList>
    </citation>
    <scope>NUCLEOTIDE SEQUENCE</scope>
    <source>
        <strain evidence="4">JCM 3313</strain>
    </source>
</reference>
<keyword evidence="5" id="KW-1185">Reference proteome</keyword>
<feature type="domain" description="Histidine kinase/HSP90-like ATPase" evidence="2">
    <location>
        <begin position="199"/>
        <end position="310"/>
    </location>
</feature>
<dbReference type="InterPro" id="IPR047718">
    <property type="entry name" value="RsbA-like_anti_sig"/>
</dbReference>
<dbReference type="PANTHER" id="PTHR35526:SF3">
    <property type="entry name" value="ANTI-SIGMA-F FACTOR RSBW"/>
    <property type="match status" value="1"/>
</dbReference>